<dbReference type="STRING" id="1802624.A2982_04240"/>
<gene>
    <name evidence="4" type="ORF">A2982_04240</name>
</gene>
<evidence type="ECO:0000256" key="2">
    <source>
        <dbReference type="PROSITE-ProRule" id="PRU00169"/>
    </source>
</evidence>
<accession>A0A1F4V297</accession>
<dbReference type="AlphaFoldDB" id="A0A1F4V297"/>
<evidence type="ECO:0000256" key="1">
    <source>
        <dbReference type="ARBA" id="ARBA00022553"/>
    </source>
</evidence>
<feature type="modified residue" description="4-aspartylphosphate" evidence="2">
    <location>
        <position position="48"/>
    </location>
</feature>
<dbReference type="GO" id="GO:0000160">
    <property type="term" value="P:phosphorelay signal transduction system"/>
    <property type="evidence" value="ECO:0007669"/>
    <property type="project" value="InterPro"/>
</dbReference>
<dbReference type="PANTHER" id="PTHR44591">
    <property type="entry name" value="STRESS RESPONSE REGULATOR PROTEIN 1"/>
    <property type="match status" value="1"/>
</dbReference>
<dbReference type="EMBL" id="MEVH01000026">
    <property type="protein sequence ID" value="OGC51298.1"/>
    <property type="molecule type" value="Genomic_DNA"/>
</dbReference>
<dbReference type="Proteomes" id="UP000178771">
    <property type="component" value="Unassembled WGS sequence"/>
</dbReference>
<organism evidence="4 5">
    <name type="scientific">candidate division WWE3 bacterium RIFCSPLOWO2_01_FULL_39_13</name>
    <dbReference type="NCBI Taxonomy" id="1802624"/>
    <lineage>
        <taxon>Bacteria</taxon>
        <taxon>Katanobacteria</taxon>
    </lineage>
</organism>
<protein>
    <recommendedName>
        <fullName evidence="3">Response regulatory domain-containing protein</fullName>
    </recommendedName>
</protein>
<evidence type="ECO:0000313" key="5">
    <source>
        <dbReference type="Proteomes" id="UP000178771"/>
    </source>
</evidence>
<keyword evidence="1 2" id="KW-0597">Phosphoprotein</keyword>
<name>A0A1F4V297_UNCKA</name>
<dbReference type="InterPro" id="IPR050595">
    <property type="entry name" value="Bact_response_regulator"/>
</dbReference>
<evidence type="ECO:0000313" key="4">
    <source>
        <dbReference type="EMBL" id="OGC51298.1"/>
    </source>
</evidence>
<reference evidence="4 5" key="1">
    <citation type="journal article" date="2016" name="Nat. Commun.">
        <title>Thousands of microbial genomes shed light on interconnected biogeochemical processes in an aquifer system.</title>
        <authorList>
            <person name="Anantharaman K."/>
            <person name="Brown C.T."/>
            <person name="Hug L.A."/>
            <person name="Sharon I."/>
            <person name="Castelle C.J."/>
            <person name="Probst A.J."/>
            <person name="Thomas B.C."/>
            <person name="Singh A."/>
            <person name="Wilkins M.J."/>
            <person name="Karaoz U."/>
            <person name="Brodie E.L."/>
            <person name="Williams K.H."/>
            <person name="Hubbard S.S."/>
            <person name="Banfield J.F."/>
        </authorList>
    </citation>
    <scope>NUCLEOTIDE SEQUENCE [LARGE SCALE GENOMIC DNA]</scope>
</reference>
<dbReference type="Gene3D" id="3.40.50.2300">
    <property type="match status" value="1"/>
</dbReference>
<evidence type="ECO:0000259" key="3">
    <source>
        <dbReference type="PROSITE" id="PS50110"/>
    </source>
</evidence>
<dbReference type="PANTHER" id="PTHR44591:SF3">
    <property type="entry name" value="RESPONSE REGULATORY DOMAIN-CONTAINING PROTEIN"/>
    <property type="match status" value="1"/>
</dbReference>
<dbReference type="Pfam" id="PF00072">
    <property type="entry name" value="Response_reg"/>
    <property type="match status" value="1"/>
</dbReference>
<dbReference type="InterPro" id="IPR001789">
    <property type="entry name" value="Sig_transdc_resp-reg_receiver"/>
</dbReference>
<proteinExistence type="predicted"/>
<dbReference type="InterPro" id="IPR011006">
    <property type="entry name" value="CheY-like_superfamily"/>
</dbReference>
<feature type="domain" description="Response regulatory" evidence="3">
    <location>
        <begin position="1"/>
        <end position="116"/>
    </location>
</feature>
<comment type="caution">
    <text evidence="4">The sequence shown here is derived from an EMBL/GenBank/DDBJ whole genome shotgun (WGS) entry which is preliminary data.</text>
</comment>
<dbReference type="SMART" id="SM00448">
    <property type="entry name" value="REC"/>
    <property type="match status" value="1"/>
</dbReference>
<sequence>MIADDNEFFSNVFSTEFTKSGYKTDVVANGQQVLDLAERQRPDLIILDLIMPVKDGFDTLTELKNNEKLKDVNVVVLSNLGQSEDIEKAKRLGAAGYIIKKDLAIKDLFSEVSKYLE</sequence>
<dbReference type="SUPFAM" id="SSF52172">
    <property type="entry name" value="CheY-like"/>
    <property type="match status" value="1"/>
</dbReference>
<dbReference type="PROSITE" id="PS50110">
    <property type="entry name" value="RESPONSE_REGULATORY"/>
    <property type="match status" value="1"/>
</dbReference>